<dbReference type="AlphaFoldDB" id="A0A6A6VB32"/>
<gene>
    <name evidence="2" type="ORF">M011DRAFT_526828</name>
</gene>
<dbReference type="Proteomes" id="UP000799440">
    <property type="component" value="Unassembled WGS sequence"/>
</dbReference>
<sequence>MDPSTVSHATSEGEQQTKRSPISEIPEEILLQIFEYTLEDTWLENDVYVPGSTAHPNVGESIRCRADSFVTDCMLVNKDWARVGREYLHRSYDVSVKPHLHSYLLLDRLLDDHGLRPKIHNLTIGFCDEDDPKLKYNVLNLIPRLAEEVDQMQMADTLKKVMKANLYTRTRDTCMYMLCALLNNLQRLRLIFTKGNIMFFRSLARFQHKYNLGLKVHTVELVLPFIGWDSESFSATYERDLGRMFPDVLSDIDFNLPDITTLIIFNPNDMYNVDVPQPIAIGPIFNSRPLQNLIIRGGVPMEVLLTVGNSHPSLHAITFQKLPGGMTAVECAEDEFIILETMRHLERLTINTNLTRKFNHIDRFHALKVLELSDTSLQLGNLDSITSLFSPNLETMVLESVLVCDKIVLLFELQTFLLDTARRPRSLKNAHIHLIETIAYSDYSDSGSFEWERIKGGVIMWQPLARWRSVLPNPRDIFLPMRLDETCRIHPGEEEDIIASGQDGVEETAYTQLTSWNTRFEHWRARRFA</sequence>
<feature type="region of interest" description="Disordered" evidence="1">
    <location>
        <begin position="1"/>
        <end position="21"/>
    </location>
</feature>
<evidence type="ECO:0000313" key="2">
    <source>
        <dbReference type="EMBL" id="KAF2746750.1"/>
    </source>
</evidence>
<proteinExistence type="predicted"/>
<organism evidence="2 3">
    <name type="scientific">Sporormia fimetaria CBS 119925</name>
    <dbReference type="NCBI Taxonomy" id="1340428"/>
    <lineage>
        <taxon>Eukaryota</taxon>
        <taxon>Fungi</taxon>
        <taxon>Dikarya</taxon>
        <taxon>Ascomycota</taxon>
        <taxon>Pezizomycotina</taxon>
        <taxon>Dothideomycetes</taxon>
        <taxon>Pleosporomycetidae</taxon>
        <taxon>Pleosporales</taxon>
        <taxon>Sporormiaceae</taxon>
        <taxon>Sporormia</taxon>
    </lineage>
</organism>
<evidence type="ECO:0000256" key="1">
    <source>
        <dbReference type="SAM" id="MobiDB-lite"/>
    </source>
</evidence>
<dbReference type="EMBL" id="MU006576">
    <property type="protein sequence ID" value="KAF2746750.1"/>
    <property type="molecule type" value="Genomic_DNA"/>
</dbReference>
<name>A0A6A6VB32_9PLEO</name>
<protein>
    <submittedName>
        <fullName evidence="2">Uncharacterized protein</fullName>
    </submittedName>
</protein>
<keyword evidence="3" id="KW-1185">Reference proteome</keyword>
<reference evidence="2" key="1">
    <citation type="journal article" date="2020" name="Stud. Mycol.">
        <title>101 Dothideomycetes genomes: a test case for predicting lifestyles and emergence of pathogens.</title>
        <authorList>
            <person name="Haridas S."/>
            <person name="Albert R."/>
            <person name="Binder M."/>
            <person name="Bloem J."/>
            <person name="Labutti K."/>
            <person name="Salamov A."/>
            <person name="Andreopoulos B."/>
            <person name="Baker S."/>
            <person name="Barry K."/>
            <person name="Bills G."/>
            <person name="Bluhm B."/>
            <person name="Cannon C."/>
            <person name="Castanera R."/>
            <person name="Culley D."/>
            <person name="Daum C."/>
            <person name="Ezra D."/>
            <person name="Gonzalez J."/>
            <person name="Henrissat B."/>
            <person name="Kuo A."/>
            <person name="Liang C."/>
            <person name="Lipzen A."/>
            <person name="Lutzoni F."/>
            <person name="Magnuson J."/>
            <person name="Mondo S."/>
            <person name="Nolan M."/>
            <person name="Ohm R."/>
            <person name="Pangilinan J."/>
            <person name="Park H.-J."/>
            <person name="Ramirez L."/>
            <person name="Alfaro M."/>
            <person name="Sun H."/>
            <person name="Tritt A."/>
            <person name="Yoshinaga Y."/>
            <person name="Zwiers L.-H."/>
            <person name="Turgeon B."/>
            <person name="Goodwin S."/>
            <person name="Spatafora J."/>
            <person name="Crous P."/>
            <person name="Grigoriev I."/>
        </authorList>
    </citation>
    <scope>NUCLEOTIDE SEQUENCE</scope>
    <source>
        <strain evidence="2">CBS 119925</strain>
    </source>
</reference>
<feature type="compositionally biased region" description="Polar residues" evidence="1">
    <location>
        <begin position="1"/>
        <end position="20"/>
    </location>
</feature>
<evidence type="ECO:0000313" key="3">
    <source>
        <dbReference type="Proteomes" id="UP000799440"/>
    </source>
</evidence>
<accession>A0A6A6VB32</accession>